<dbReference type="Proteomes" id="UP000765509">
    <property type="component" value="Unassembled WGS sequence"/>
</dbReference>
<dbReference type="PROSITE" id="PS01074">
    <property type="entry name" value="TERPENE_SYNTHASES"/>
    <property type="match status" value="1"/>
</dbReference>
<comment type="caution">
    <text evidence="10">The sequence shown here is derived from an EMBL/GenBank/DDBJ whole genome shotgun (WGS) entry which is preliminary data.</text>
</comment>
<name>A0A9Q3H914_9BASI</name>
<dbReference type="InterPro" id="IPR018333">
    <property type="entry name" value="Squalene_cyclase"/>
</dbReference>
<reference evidence="10" key="1">
    <citation type="submission" date="2021-03" db="EMBL/GenBank/DDBJ databases">
        <title>Draft genome sequence of rust myrtle Austropuccinia psidii MF-1, a brazilian biotype.</title>
        <authorList>
            <person name="Quecine M.C."/>
            <person name="Pachon D.M.R."/>
            <person name="Bonatelli M.L."/>
            <person name="Correr F.H."/>
            <person name="Franceschini L.M."/>
            <person name="Leite T.F."/>
            <person name="Margarido G.R.A."/>
            <person name="Almeida C.A."/>
            <person name="Ferrarezi J.A."/>
            <person name="Labate C.A."/>
        </authorList>
    </citation>
    <scope>NUCLEOTIDE SEQUENCE</scope>
    <source>
        <strain evidence="10">MF-1</strain>
    </source>
</reference>
<comment type="similarity">
    <text evidence="1 7">Belongs to the terpene cyclase/mutase family.</text>
</comment>
<dbReference type="OrthoDB" id="21502at2759"/>
<organism evidence="10 11">
    <name type="scientific">Austropuccinia psidii MF-1</name>
    <dbReference type="NCBI Taxonomy" id="1389203"/>
    <lineage>
        <taxon>Eukaryota</taxon>
        <taxon>Fungi</taxon>
        <taxon>Dikarya</taxon>
        <taxon>Basidiomycota</taxon>
        <taxon>Pucciniomycotina</taxon>
        <taxon>Pucciniomycetes</taxon>
        <taxon>Pucciniales</taxon>
        <taxon>Sphaerophragmiaceae</taxon>
        <taxon>Austropuccinia</taxon>
    </lineage>
</organism>
<evidence type="ECO:0000256" key="6">
    <source>
        <dbReference type="ARBA" id="ARBA00023235"/>
    </source>
</evidence>
<dbReference type="SFLD" id="SFLDG01016">
    <property type="entry name" value="Prenyltransferase_Like_2"/>
    <property type="match status" value="1"/>
</dbReference>
<dbReference type="CDD" id="cd02892">
    <property type="entry name" value="SQCY_1"/>
    <property type="match status" value="1"/>
</dbReference>
<dbReference type="InterPro" id="IPR002365">
    <property type="entry name" value="Terpene_synthase_CS"/>
</dbReference>
<accession>A0A9Q3H914</accession>
<dbReference type="EC" id="5.4.99.-" evidence="7"/>
<sequence length="730" mass="83688">MSKYKSVQTSSPLGSTDLTRWHLDSSQDGKVIWTYDSSQERLLGNQTFESKYWLSIHSKGPGLIDPDGVPIKSALNGFQFFKQLQSPDGHWSGEYGGPLFLIPGLVFGCYITKISLPQEFKIELVRYITNHQRSGPNSRDRGWGLHVAGKSTVFGTTLNYVTCRLLGLDPEHPMLVRARATLHELGGATGIPTWGKVWLSLLNLYDWQGINPMPPEFWLLPDFLPFHPSRWWVHSRQIYLAMSYLFGQTVKAKLDPTLESLRQEIYTQPYESIDWSQCRNSVAKEDLSHPHHPVADALFWVLGYWEKVCPQKIRNLGLNHVYQLCKMEDENTNYQDLAPVNKVLNLLVCWHRDGPDSETFKLHQEKLGDLFWMTNKGMLVMATNGSQLWDLAFITQALVESDIAKSTDPTIQESVIKALSWLDRCQVITDPKHHHTAYRHTTKGAWPFSTKEQSYTVSDCTAEALKSVIYLQHELNYTPKLVSEERICLAVDVILSLQNPNGGFASYELIRGPTWLEWLSPAEIFGNTMVETSYPECTTACLTALSLFNRYYPNYKANQINKARQSALDFIHKSQRPDGSWYGSWGVCFTYATMFALEALSLNNETYKNNQSVKKACRFLLDRQMEDGGWGESFKSCEQEVYIHHQRSQVTQTAWAILALLAAKYPEPEPIKRGCRLIMSRQKPNGEWEQEAIEGVFNKTTSVMYPNYKFCWTIWALGKSYKEFPDVKWQ</sequence>
<keyword evidence="5" id="KW-0443">Lipid metabolism</keyword>
<dbReference type="Gene3D" id="1.50.10.20">
    <property type="match status" value="2"/>
</dbReference>
<dbReference type="Pfam" id="PF13249">
    <property type="entry name" value="SQHop_cyclase_N"/>
    <property type="match status" value="1"/>
</dbReference>
<dbReference type="InterPro" id="IPR032696">
    <property type="entry name" value="SQ_cyclase_C"/>
</dbReference>
<dbReference type="Gene3D" id="6.20.120.20">
    <property type="match status" value="1"/>
</dbReference>
<feature type="domain" description="Squalene cyclase C-terminal" evidence="8">
    <location>
        <begin position="386"/>
        <end position="719"/>
    </location>
</feature>
<proteinExistence type="inferred from homology"/>
<dbReference type="InterPro" id="IPR008930">
    <property type="entry name" value="Terpenoid_cyclase/PrenylTrfase"/>
</dbReference>
<dbReference type="Pfam" id="PF13243">
    <property type="entry name" value="SQHop_cyclase_C"/>
    <property type="match status" value="1"/>
</dbReference>
<keyword evidence="6 7" id="KW-0413">Isomerase</keyword>
<protein>
    <recommendedName>
        <fullName evidence="7">Terpene cyclase/mutase family member</fullName>
        <ecNumber evidence="7">5.4.99.-</ecNumber>
    </recommendedName>
</protein>
<dbReference type="PANTHER" id="PTHR11764:SF20">
    <property type="entry name" value="LANOSTEROL SYNTHASE"/>
    <property type="match status" value="1"/>
</dbReference>
<dbReference type="PANTHER" id="PTHR11764">
    <property type="entry name" value="TERPENE CYCLASE/MUTASE FAMILY MEMBER"/>
    <property type="match status" value="1"/>
</dbReference>
<gene>
    <name evidence="10" type="ORF">O181_036253</name>
</gene>
<evidence type="ECO:0000259" key="9">
    <source>
        <dbReference type="Pfam" id="PF13249"/>
    </source>
</evidence>
<evidence type="ECO:0000256" key="4">
    <source>
        <dbReference type="ARBA" id="ARBA00022955"/>
    </source>
</evidence>
<dbReference type="GO" id="GO:0006696">
    <property type="term" value="P:ergosterol biosynthetic process"/>
    <property type="evidence" value="ECO:0007669"/>
    <property type="project" value="TreeGrafter"/>
</dbReference>
<keyword evidence="2" id="KW-0444">Lipid biosynthesis</keyword>
<dbReference type="AlphaFoldDB" id="A0A9Q3H914"/>
<evidence type="ECO:0000256" key="2">
    <source>
        <dbReference type="ARBA" id="ARBA00022516"/>
    </source>
</evidence>
<evidence type="ECO:0000256" key="1">
    <source>
        <dbReference type="ARBA" id="ARBA00009755"/>
    </source>
</evidence>
<evidence type="ECO:0000256" key="7">
    <source>
        <dbReference type="RuleBase" id="RU362003"/>
    </source>
</evidence>
<keyword evidence="3" id="KW-0677">Repeat</keyword>
<evidence type="ECO:0000256" key="5">
    <source>
        <dbReference type="ARBA" id="ARBA00023098"/>
    </source>
</evidence>
<dbReference type="GO" id="GO:0000250">
    <property type="term" value="F:lanosterol synthase activity"/>
    <property type="evidence" value="ECO:0007669"/>
    <property type="project" value="UniProtKB-ARBA"/>
</dbReference>
<dbReference type="InterPro" id="IPR032697">
    <property type="entry name" value="SQ_cyclase_N"/>
</dbReference>
<evidence type="ECO:0000259" key="8">
    <source>
        <dbReference type="Pfam" id="PF13243"/>
    </source>
</evidence>
<evidence type="ECO:0000256" key="3">
    <source>
        <dbReference type="ARBA" id="ARBA00022737"/>
    </source>
</evidence>
<dbReference type="NCBIfam" id="TIGR01787">
    <property type="entry name" value="squalene_cyclas"/>
    <property type="match status" value="1"/>
</dbReference>
<dbReference type="GO" id="GO:0005811">
    <property type="term" value="C:lipid droplet"/>
    <property type="evidence" value="ECO:0007669"/>
    <property type="project" value="InterPro"/>
</dbReference>
<dbReference type="GO" id="GO:0016104">
    <property type="term" value="P:triterpenoid biosynthetic process"/>
    <property type="evidence" value="ECO:0007669"/>
    <property type="project" value="InterPro"/>
</dbReference>
<evidence type="ECO:0000313" key="10">
    <source>
        <dbReference type="EMBL" id="MBW0496538.1"/>
    </source>
</evidence>
<dbReference type="FunFam" id="1.50.10.20:FF:000003">
    <property type="entry name" value="Terpene cyclase/mutase family member"/>
    <property type="match status" value="1"/>
</dbReference>
<dbReference type="SUPFAM" id="SSF48239">
    <property type="entry name" value="Terpenoid cyclases/Protein prenyltransferases"/>
    <property type="match status" value="2"/>
</dbReference>
<keyword evidence="4" id="KW-0752">Steroid biosynthesis</keyword>
<dbReference type="EMBL" id="AVOT02013679">
    <property type="protein sequence ID" value="MBW0496538.1"/>
    <property type="molecule type" value="Genomic_DNA"/>
</dbReference>
<evidence type="ECO:0000313" key="11">
    <source>
        <dbReference type="Proteomes" id="UP000765509"/>
    </source>
</evidence>
<feature type="domain" description="Squalene cyclase N-terminal" evidence="9">
    <location>
        <begin position="80"/>
        <end position="328"/>
    </location>
</feature>
<keyword evidence="11" id="KW-1185">Reference proteome</keyword>